<dbReference type="Pfam" id="PF00512">
    <property type="entry name" value="HisKA"/>
    <property type="match status" value="1"/>
</dbReference>
<accession>A0A4V1C8Y0</accession>
<reference evidence="11 12" key="1">
    <citation type="submission" date="2018-08" db="EMBL/GenBank/DDBJ databases">
        <title>Horizontal acquisition of hydrogen conversion ability and other habitat adaptations in Hydrogenovibrio crunogenus strains.</title>
        <authorList>
            <person name="Gonnella G."/>
            <person name="Adam N."/>
            <person name="Perner M."/>
        </authorList>
    </citation>
    <scope>NUCLEOTIDE SEQUENCE [LARGE SCALE GENOMIC DNA]</scope>
    <source>
        <strain evidence="11 12">SP-41</strain>
    </source>
</reference>
<dbReference type="GO" id="GO:0000155">
    <property type="term" value="F:phosphorelay sensor kinase activity"/>
    <property type="evidence" value="ECO:0007669"/>
    <property type="project" value="InterPro"/>
</dbReference>
<proteinExistence type="predicted"/>
<keyword evidence="5 11" id="KW-0418">Kinase</keyword>
<dbReference type="PANTHER" id="PTHR45453">
    <property type="entry name" value="PHOSPHATE REGULON SENSOR PROTEIN PHOR"/>
    <property type="match status" value="1"/>
</dbReference>
<evidence type="ECO:0000256" key="6">
    <source>
        <dbReference type="ARBA" id="ARBA00023012"/>
    </source>
</evidence>
<evidence type="ECO:0000259" key="9">
    <source>
        <dbReference type="PROSITE" id="PS50109"/>
    </source>
</evidence>
<dbReference type="InterPro" id="IPR035965">
    <property type="entry name" value="PAS-like_dom_sf"/>
</dbReference>
<dbReference type="InterPro" id="IPR050351">
    <property type="entry name" value="BphY/WalK/GraS-like"/>
</dbReference>
<evidence type="ECO:0000256" key="3">
    <source>
        <dbReference type="ARBA" id="ARBA00022553"/>
    </source>
</evidence>
<dbReference type="SUPFAM" id="SSF47384">
    <property type="entry name" value="Homodimeric domain of signal transducing histidine kinase"/>
    <property type="match status" value="1"/>
</dbReference>
<evidence type="ECO:0000256" key="8">
    <source>
        <dbReference type="SAM" id="Coils"/>
    </source>
</evidence>
<dbReference type="PANTHER" id="PTHR45453:SF1">
    <property type="entry name" value="PHOSPHATE REGULON SENSOR PROTEIN PHOR"/>
    <property type="match status" value="1"/>
</dbReference>
<evidence type="ECO:0000256" key="5">
    <source>
        <dbReference type="ARBA" id="ARBA00022777"/>
    </source>
</evidence>
<dbReference type="CDD" id="cd00075">
    <property type="entry name" value="HATPase"/>
    <property type="match status" value="1"/>
</dbReference>
<comment type="catalytic activity">
    <reaction evidence="1">
        <text>ATP + protein L-histidine = ADP + protein N-phospho-L-histidine.</text>
        <dbReference type="EC" id="2.7.13.3"/>
    </reaction>
</comment>
<dbReference type="OrthoDB" id="1931120at2"/>
<dbReference type="SUPFAM" id="SSF55874">
    <property type="entry name" value="ATPase domain of HSP90 chaperone/DNA topoisomerase II/histidine kinase"/>
    <property type="match status" value="1"/>
</dbReference>
<dbReference type="InterPro" id="IPR003661">
    <property type="entry name" value="HisK_dim/P_dom"/>
</dbReference>
<feature type="domain" description="Histidine kinase" evidence="9">
    <location>
        <begin position="178"/>
        <end position="385"/>
    </location>
</feature>
<dbReference type="Pfam" id="PF13188">
    <property type="entry name" value="PAS_8"/>
    <property type="match status" value="1"/>
</dbReference>
<keyword evidence="3" id="KW-0597">Phosphoprotein</keyword>
<dbReference type="GO" id="GO:0004721">
    <property type="term" value="F:phosphoprotein phosphatase activity"/>
    <property type="evidence" value="ECO:0007669"/>
    <property type="project" value="TreeGrafter"/>
</dbReference>
<dbReference type="InterPro" id="IPR005467">
    <property type="entry name" value="His_kinase_dom"/>
</dbReference>
<dbReference type="InterPro" id="IPR003594">
    <property type="entry name" value="HATPase_dom"/>
</dbReference>
<dbReference type="PROSITE" id="PS50109">
    <property type="entry name" value="HIS_KIN"/>
    <property type="match status" value="1"/>
</dbReference>
<evidence type="ECO:0000313" key="12">
    <source>
        <dbReference type="Proteomes" id="UP000296201"/>
    </source>
</evidence>
<organism evidence="11 12">
    <name type="scientific">Hydrogenovibrio crunogenus</name>
    <dbReference type="NCBI Taxonomy" id="39765"/>
    <lineage>
        <taxon>Bacteria</taxon>
        <taxon>Pseudomonadati</taxon>
        <taxon>Pseudomonadota</taxon>
        <taxon>Gammaproteobacteria</taxon>
        <taxon>Thiotrichales</taxon>
        <taxon>Piscirickettsiaceae</taxon>
        <taxon>Hydrogenovibrio</taxon>
    </lineage>
</organism>
<sequence>MSAIEKEVEQKRLAELEEAFELFNQTSSQLTQAYESLQNQVEDLQEKLAESNREKHQVGERLEQLLNLLPAGVIVLDEQQRIIDMNPAAENILGKDAVGRLWEVVVRNAFLTFNDAGELITHNQMTFQLSESPLNFSFDGHDVTGKILLIQDVTDARDLQQHISRHQRLSSMGEMAASLAHQIRTPLASALLYVSQMSSGQLDSQKREKFVHKSLNSLRHLESLVNDMLQYAKGGKAKDQKVAVDALLESLKQAVEAKAQQSRSVIEFDEVPPGLVVLGDQDALLTALENLVSNAIDIVSEQAEISVSVKTTQNLVDIMVADNGPGLTEEMNEKIFEPFFTSRAQGTGLGLAVVRAVAEAHGGEVWVNSVVGRGAVFGVRLPLLRIEESS</sequence>
<dbReference type="Gene3D" id="1.10.287.130">
    <property type="match status" value="1"/>
</dbReference>
<evidence type="ECO:0000256" key="1">
    <source>
        <dbReference type="ARBA" id="ARBA00000085"/>
    </source>
</evidence>
<dbReference type="EC" id="2.7.13.3" evidence="2"/>
<feature type="domain" description="PAS" evidence="10">
    <location>
        <begin position="58"/>
        <end position="94"/>
    </location>
</feature>
<dbReference type="GO" id="GO:0005886">
    <property type="term" value="C:plasma membrane"/>
    <property type="evidence" value="ECO:0007669"/>
    <property type="project" value="TreeGrafter"/>
</dbReference>
<dbReference type="InterPro" id="IPR036097">
    <property type="entry name" value="HisK_dim/P_sf"/>
</dbReference>
<name>A0A4V1C8Y0_9GAMM</name>
<keyword evidence="7" id="KW-0472">Membrane</keyword>
<dbReference type="AlphaFoldDB" id="A0A4V1C8Y0"/>
<protein>
    <recommendedName>
        <fullName evidence="2">histidine kinase</fullName>
        <ecNumber evidence="2">2.7.13.3</ecNumber>
    </recommendedName>
</protein>
<dbReference type="Gene3D" id="3.30.450.20">
    <property type="entry name" value="PAS domain"/>
    <property type="match status" value="1"/>
</dbReference>
<keyword evidence="4 11" id="KW-0808">Transferase</keyword>
<dbReference type="SMART" id="SM00091">
    <property type="entry name" value="PAS"/>
    <property type="match status" value="1"/>
</dbReference>
<evidence type="ECO:0000256" key="7">
    <source>
        <dbReference type="ARBA" id="ARBA00023136"/>
    </source>
</evidence>
<dbReference type="RefSeq" id="WP_135796089.1">
    <property type="nucleotide sequence ID" value="NZ_CP032096.1"/>
</dbReference>
<dbReference type="InterPro" id="IPR004358">
    <property type="entry name" value="Sig_transdc_His_kin-like_C"/>
</dbReference>
<gene>
    <name evidence="11" type="primary">kinE</name>
    <name evidence="11" type="ORF">GHNINEIG_01529</name>
</gene>
<dbReference type="InterPro" id="IPR036890">
    <property type="entry name" value="HATPase_C_sf"/>
</dbReference>
<dbReference type="Pfam" id="PF02518">
    <property type="entry name" value="HATPase_c"/>
    <property type="match status" value="1"/>
</dbReference>
<dbReference type="PRINTS" id="PR00344">
    <property type="entry name" value="BCTRLSENSOR"/>
</dbReference>
<keyword evidence="12" id="KW-1185">Reference proteome</keyword>
<evidence type="ECO:0000256" key="2">
    <source>
        <dbReference type="ARBA" id="ARBA00012438"/>
    </source>
</evidence>
<dbReference type="EMBL" id="CP032096">
    <property type="protein sequence ID" value="QBZ83474.1"/>
    <property type="molecule type" value="Genomic_DNA"/>
</dbReference>
<dbReference type="SMART" id="SM00388">
    <property type="entry name" value="HisKA"/>
    <property type="match status" value="1"/>
</dbReference>
<dbReference type="SUPFAM" id="SSF55785">
    <property type="entry name" value="PYP-like sensor domain (PAS domain)"/>
    <property type="match status" value="1"/>
</dbReference>
<dbReference type="SMART" id="SM00387">
    <property type="entry name" value="HATPase_c"/>
    <property type="match status" value="1"/>
</dbReference>
<dbReference type="InterPro" id="IPR000014">
    <property type="entry name" value="PAS"/>
</dbReference>
<evidence type="ECO:0000313" key="11">
    <source>
        <dbReference type="EMBL" id="QBZ83474.1"/>
    </source>
</evidence>
<dbReference type="PROSITE" id="PS50112">
    <property type="entry name" value="PAS"/>
    <property type="match status" value="1"/>
</dbReference>
<evidence type="ECO:0000259" key="10">
    <source>
        <dbReference type="PROSITE" id="PS50112"/>
    </source>
</evidence>
<dbReference type="GO" id="GO:0016036">
    <property type="term" value="P:cellular response to phosphate starvation"/>
    <property type="evidence" value="ECO:0007669"/>
    <property type="project" value="TreeGrafter"/>
</dbReference>
<evidence type="ECO:0000256" key="4">
    <source>
        <dbReference type="ARBA" id="ARBA00022679"/>
    </source>
</evidence>
<feature type="coiled-coil region" evidence="8">
    <location>
        <begin position="6"/>
        <end position="68"/>
    </location>
</feature>
<dbReference type="Gene3D" id="3.30.565.10">
    <property type="entry name" value="Histidine kinase-like ATPase, C-terminal domain"/>
    <property type="match status" value="1"/>
</dbReference>
<dbReference type="CDD" id="cd00130">
    <property type="entry name" value="PAS"/>
    <property type="match status" value="1"/>
</dbReference>
<keyword evidence="6" id="KW-0902">Two-component regulatory system</keyword>
<dbReference type="Proteomes" id="UP000296201">
    <property type="component" value="Chromosome"/>
</dbReference>
<keyword evidence="8" id="KW-0175">Coiled coil</keyword>
<dbReference type="CDD" id="cd00082">
    <property type="entry name" value="HisKA"/>
    <property type="match status" value="1"/>
</dbReference>